<accession>A0A4Y4CRA2</accession>
<protein>
    <submittedName>
        <fullName evidence="1">Uncharacterized protein</fullName>
    </submittedName>
</protein>
<evidence type="ECO:0000313" key="1">
    <source>
        <dbReference type="EMBL" id="GEC93984.1"/>
    </source>
</evidence>
<sequence length="67" mass="7241">MLMASASVGRSGLPVKAACGRERRRHGILTRRLDGGRANKRGYAQLRRAPRCLSKINEAAGGEAPMH</sequence>
<name>A0A4Y4CRA2_ZOORA</name>
<dbReference type="AlphaFoldDB" id="A0A4Y4CRA2"/>
<comment type="caution">
    <text evidence="1">The sequence shown here is derived from an EMBL/GenBank/DDBJ whole genome shotgun (WGS) entry which is preliminary data.</text>
</comment>
<gene>
    <name evidence="1" type="ORF">ZRA01_00570</name>
</gene>
<proteinExistence type="predicted"/>
<evidence type="ECO:0000313" key="2">
    <source>
        <dbReference type="Proteomes" id="UP000318422"/>
    </source>
</evidence>
<dbReference type="EMBL" id="BJNV01000002">
    <property type="protein sequence ID" value="GEC93984.1"/>
    <property type="molecule type" value="Genomic_DNA"/>
</dbReference>
<reference evidence="1 2" key="1">
    <citation type="submission" date="2019-06" db="EMBL/GenBank/DDBJ databases">
        <title>Whole genome shotgun sequence of Zoogloea ramigera NBRC 15342.</title>
        <authorList>
            <person name="Hosoyama A."/>
            <person name="Uohara A."/>
            <person name="Ohji S."/>
            <person name="Ichikawa N."/>
        </authorList>
    </citation>
    <scope>NUCLEOTIDE SEQUENCE [LARGE SCALE GENOMIC DNA]</scope>
    <source>
        <strain evidence="1 2">NBRC 15342</strain>
    </source>
</reference>
<keyword evidence="2" id="KW-1185">Reference proteome</keyword>
<dbReference type="Proteomes" id="UP000318422">
    <property type="component" value="Unassembled WGS sequence"/>
</dbReference>
<organism evidence="1 2">
    <name type="scientific">Zoogloea ramigera</name>
    <dbReference type="NCBI Taxonomy" id="350"/>
    <lineage>
        <taxon>Bacteria</taxon>
        <taxon>Pseudomonadati</taxon>
        <taxon>Pseudomonadota</taxon>
        <taxon>Betaproteobacteria</taxon>
        <taxon>Rhodocyclales</taxon>
        <taxon>Zoogloeaceae</taxon>
        <taxon>Zoogloea</taxon>
    </lineage>
</organism>